<evidence type="ECO:0000256" key="1">
    <source>
        <dbReference type="SAM" id="MobiDB-lite"/>
    </source>
</evidence>
<proteinExistence type="predicted"/>
<sequence>MYSSLDDIKKNRPYNQQSLQKLNTLQSPSVKGPFTNYDKSAINQHNRGINNIINNNIEGNSKGPHFQQNGNIQSSYQIGNDQKNFLESSVSQFYGQSQIKSPTKKPKNQSMIQSYLNNMSATSSKLQKNKPLTKKEIQKKKDEEKNQINKLKLQQTSALNIPEQHTKKLNNIMNNIMNKVIVTNSNGIKNNIYQKNFELKTDKKKEKQPLTSEQFQQLEQKLKQFANQMSKK</sequence>
<dbReference type="InParanoid" id="A0A0V0R4N0"/>
<accession>A0A0V0R4N0</accession>
<dbReference type="EMBL" id="LDAU01000050">
    <property type="protein sequence ID" value="KRX09431.1"/>
    <property type="molecule type" value="Genomic_DNA"/>
</dbReference>
<protein>
    <submittedName>
        <fullName evidence="2">Uncharacterized protein</fullName>
    </submittedName>
</protein>
<dbReference type="AlphaFoldDB" id="A0A0V0R4N0"/>
<evidence type="ECO:0000313" key="3">
    <source>
        <dbReference type="Proteomes" id="UP000054937"/>
    </source>
</evidence>
<name>A0A0V0R4N0_PSEPJ</name>
<feature type="compositionally biased region" description="Basic and acidic residues" evidence="1">
    <location>
        <begin position="1"/>
        <end position="10"/>
    </location>
</feature>
<feature type="region of interest" description="Disordered" evidence="1">
    <location>
        <begin position="1"/>
        <end position="35"/>
    </location>
</feature>
<reference evidence="2 3" key="1">
    <citation type="journal article" date="2015" name="Sci. Rep.">
        <title>Genome of the facultative scuticociliatosis pathogen Pseudocohnilembus persalinus provides insight into its virulence through horizontal gene transfer.</title>
        <authorList>
            <person name="Xiong J."/>
            <person name="Wang G."/>
            <person name="Cheng J."/>
            <person name="Tian M."/>
            <person name="Pan X."/>
            <person name="Warren A."/>
            <person name="Jiang C."/>
            <person name="Yuan D."/>
            <person name="Miao W."/>
        </authorList>
    </citation>
    <scope>NUCLEOTIDE SEQUENCE [LARGE SCALE GENOMIC DNA]</scope>
    <source>
        <strain evidence="2">36N120E</strain>
    </source>
</reference>
<dbReference type="Proteomes" id="UP000054937">
    <property type="component" value="Unassembled WGS sequence"/>
</dbReference>
<gene>
    <name evidence="2" type="ORF">PPERSA_01631</name>
</gene>
<comment type="caution">
    <text evidence="2">The sequence shown here is derived from an EMBL/GenBank/DDBJ whole genome shotgun (WGS) entry which is preliminary data.</text>
</comment>
<feature type="compositionally biased region" description="Polar residues" evidence="1">
    <location>
        <begin position="13"/>
        <end position="29"/>
    </location>
</feature>
<keyword evidence="3" id="KW-1185">Reference proteome</keyword>
<evidence type="ECO:0000313" key="2">
    <source>
        <dbReference type="EMBL" id="KRX09431.1"/>
    </source>
</evidence>
<organism evidence="2 3">
    <name type="scientific">Pseudocohnilembus persalinus</name>
    <name type="common">Ciliate</name>
    <dbReference type="NCBI Taxonomy" id="266149"/>
    <lineage>
        <taxon>Eukaryota</taxon>
        <taxon>Sar</taxon>
        <taxon>Alveolata</taxon>
        <taxon>Ciliophora</taxon>
        <taxon>Intramacronucleata</taxon>
        <taxon>Oligohymenophorea</taxon>
        <taxon>Scuticociliatia</taxon>
        <taxon>Philasterida</taxon>
        <taxon>Pseudocohnilembidae</taxon>
        <taxon>Pseudocohnilembus</taxon>
    </lineage>
</organism>